<keyword evidence="10 16" id="KW-0862">Zinc</keyword>
<dbReference type="InterPro" id="IPR048995">
    <property type="entry name" value="STL11/RBM22-like_N"/>
</dbReference>
<dbReference type="CDD" id="cd12224">
    <property type="entry name" value="RRM_RBM22"/>
    <property type="match status" value="1"/>
</dbReference>
<dbReference type="PANTHER" id="PTHR14089">
    <property type="entry name" value="PRE-MRNA-SPLICING FACTOR RBM22"/>
    <property type="match status" value="1"/>
</dbReference>
<dbReference type="EMBL" id="ASGP02000004">
    <property type="protein sequence ID" value="KAH9510736.1"/>
    <property type="molecule type" value="Genomic_DNA"/>
</dbReference>
<keyword evidence="8" id="KW-0747">Spliceosome</keyword>
<dbReference type="Pfam" id="PF25584">
    <property type="entry name" value="zf-CCCH_RBM22"/>
    <property type="match status" value="1"/>
</dbReference>
<evidence type="ECO:0000256" key="14">
    <source>
        <dbReference type="ARBA" id="ARBA00030793"/>
    </source>
</evidence>
<evidence type="ECO:0000256" key="11">
    <source>
        <dbReference type="ARBA" id="ARBA00022884"/>
    </source>
</evidence>
<evidence type="ECO:0000259" key="19">
    <source>
        <dbReference type="PROSITE" id="PS50103"/>
    </source>
</evidence>
<dbReference type="InterPro" id="IPR039171">
    <property type="entry name" value="Cwc2/Slt11"/>
</dbReference>
<evidence type="ECO:0000256" key="12">
    <source>
        <dbReference type="ARBA" id="ARBA00023187"/>
    </source>
</evidence>
<dbReference type="SUPFAM" id="SSF54928">
    <property type="entry name" value="RNA-binding domain, RBD"/>
    <property type="match status" value="1"/>
</dbReference>
<evidence type="ECO:0000256" key="13">
    <source>
        <dbReference type="ARBA" id="ARBA00023242"/>
    </source>
</evidence>
<evidence type="ECO:0000256" key="17">
    <source>
        <dbReference type="SAM" id="MobiDB-lite"/>
    </source>
</evidence>
<dbReference type="InterPro" id="IPR000571">
    <property type="entry name" value="Znf_CCCH"/>
</dbReference>
<dbReference type="GO" id="GO:0017070">
    <property type="term" value="F:U6 snRNA binding"/>
    <property type="evidence" value="ECO:0007669"/>
    <property type="project" value="TreeGrafter"/>
</dbReference>
<organism evidence="21 22">
    <name type="scientific">Dermatophagoides farinae</name>
    <name type="common">American house dust mite</name>
    <dbReference type="NCBI Taxonomy" id="6954"/>
    <lineage>
        <taxon>Eukaryota</taxon>
        <taxon>Metazoa</taxon>
        <taxon>Ecdysozoa</taxon>
        <taxon>Arthropoda</taxon>
        <taxon>Chelicerata</taxon>
        <taxon>Arachnida</taxon>
        <taxon>Acari</taxon>
        <taxon>Acariformes</taxon>
        <taxon>Sarcoptiformes</taxon>
        <taxon>Astigmata</taxon>
        <taxon>Psoroptidia</taxon>
        <taxon>Analgoidea</taxon>
        <taxon>Pyroglyphidae</taxon>
        <taxon>Dermatophagoidinae</taxon>
        <taxon>Dermatophagoides</taxon>
    </lineage>
</organism>
<evidence type="ECO:0000256" key="6">
    <source>
        <dbReference type="ARBA" id="ARBA00022664"/>
    </source>
</evidence>
<dbReference type="GO" id="GO:0006397">
    <property type="term" value="P:mRNA processing"/>
    <property type="evidence" value="ECO:0007669"/>
    <property type="project" value="UniProtKB-KW"/>
</dbReference>
<evidence type="ECO:0000256" key="9">
    <source>
        <dbReference type="ARBA" id="ARBA00022771"/>
    </source>
</evidence>
<dbReference type="GO" id="GO:0008270">
    <property type="term" value="F:zinc ion binding"/>
    <property type="evidence" value="ECO:0007669"/>
    <property type="project" value="UniProtKB-KW"/>
</dbReference>
<comment type="similarity">
    <text evidence="3">Belongs to the SLT11 family.</text>
</comment>
<dbReference type="InterPro" id="IPR036855">
    <property type="entry name" value="Znf_CCCH_sf"/>
</dbReference>
<protein>
    <recommendedName>
        <fullName evidence="4">Pre-mRNA-splicing factor RBM22</fullName>
    </recommendedName>
    <alternativeName>
        <fullName evidence="14">RNA-binding motif protein 22</fullName>
    </alternativeName>
</protein>
<gene>
    <name evidence="21" type="primary">RBM22</name>
    <name evidence="21" type="ORF">DERF_009245</name>
    <name evidence="20" type="ORF">HUG17_7196</name>
</gene>
<comment type="caution">
    <text evidence="21">The sequence shown here is derived from an EMBL/GenBank/DDBJ whole genome shotgun (WGS) entry which is preliminary data.</text>
</comment>
<dbReference type="Pfam" id="PF21369">
    <property type="entry name" value="STL11_N"/>
    <property type="match status" value="1"/>
</dbReference>
<dbReference type="GO" id="GO:0036002">
    <property type="term" value="F:pre-mRNA binding"/>
    <property type="evidence" value="ECO:0007669"/>
    <property type="project" value="TreeGrafter"/>
</dbReference>
<evidence type="ECO:0000256" key="1">
    <source>
        <dbReference type="ARBA" id="ARBA00004123"/>
    </source>
</evidence>
<dbReference type="Gene3D" id="4.10.1000.10">
    <property type="entry name" value="Zinc finger, CCCH-type"/>
    <property type="match status" value="1"/>
</dbReference>
<keyword evidence="22" id="KW-1185">Reference proteome</keyword>
<dbReference type="InterPro" id="IPR000504">
    <property type="entry name" value="RRM_dom"/>
</dbReference>
<dbReference type="Pfam" id="PF00076">
    <property type="entry name" value="RRM_1"/>
    <property type="match status" value="1"/>
</dbReference>
<dbReference type="PROSITE" id="PS50102">
    <property type="entry name" value="RRM"/>
    <property type="match status" value="1"/>
</dbReference>
<feature type="region of interest" description="Disordered" evidence="17">
    <location>
        <begin position="301"/>
        <end position="384"/>
    </location>
</feature>
<dbReference type="SMART" id="SM00360">
    <property type="entry name" value="RRM"/>
    <property type="match status" value="1"/>
</dbReference>
<evidence type="ECO:0000256" key="2">
    <source>
        <dbReference type="ARBA" id="ARBA00004496"/>
    </source>
</evidence>
<feature type="domain" description="C3H1-type" evidence="19">
    <location>
        <begin position="163"/>
        <end position="185"/>
    </location>
</feature>
<reference evidence="21" key="1">
    <citation type="submission" date="2013-05" db="EMBL/GenBank/DDBJ databases">
        <authorList>
            <person name="Yim A.K.Y."/>
            <person name="Chan T.F."/>
            <person name="Ji K.M."/>
            <person name="Liu X.Y."/>
            <person name="Zhou J.W."/>
            <person name="Li R.Q."/>
            <person name="Yang K.Y."/>
            <person name="Li J."/>
            <person name="Li M."/>
            <person name="Law P.T.W."/>
            <person name="Wu Y.L."/>
            <person name="Cai Z.L."/>
            <person name="Qin H."/>
            <person name="Bao Y."/>
            <person name="Leung R.K.K."/>
            <person name="Ng P.K.S."/>
            <person name="Zou J."/>
            <person name="Zhong X.J."/>
            <person name="Ran P.X."/>
            <person name="Zhong N.S."/>
            <person name="Liu Z.G."/>
            <person name="Tsui S.K.W."/>
        </authorList>
    </citation>
    <scope>NUCLEOTIDE SEQUENCE</scope>
    <source>
        <strain evidence="21">Derf</strain>
        <tissue evidence="21">Whole organism</tissue>
    </source>
</reference>
<dbReference type="FunFam" id="4.10.1000.10:FF:000006">
    <property type="entry name" value="Putative pre-mrna-splicing factor rbm22"/>
    <property type="match status" value="1"/>
</dbReference>
<evidence type="ECO:0000256" key="10">
    <source>
        <dbReference type="ARBA" id="ARBA00022833"/>
    </source>
</evidence>
<keyword evidence="13" id="KW-0539">Nucleus</keyword>
<name>A0A922HYR5_DERFA</name>
<dbReference type="EMBL" id="SDOV01000009">
    <property type="protein sequence ID" value="KAH7636990.1"/>
    <property type="molecule type" value="Genomic_DNA"/>
</dbReference>
<dbReference type="PANTHER" id="PTHR14089:SF6">
    <property type="entry name" value="PRE-MRNA-SPLICING FACTOR RBM22"/>
    <property type="match status" value="1"/>
</dbReference>
<evidence type="ECO:0000313" key="22">
    <source>
        <dbReference type="Proteomes" id="UP000790347"/>
    </source>
</evidence>
<dbReference type="AlphaFoldDB" id="A0A922HYR5"/>
<dbReference type="Proteomes" id="UP000790347">
    <property type="component" value="Unassembled WGS sequence"/>
</dbReference>
<sequence>MAMSKGTSHYNRQVWEDESFPILCQTCLGDNPFLRVMKEKYGAECKVCSRPFTTFRWCPGSKMRYKKTEICTICARAKNICQTCLLELQYGLPVQVRDEVLGTKLELPKSEINREYYSQMLDRAVQNSDATEAFGALKDAPTSEVLTKLARNSPYYKRNAPHICSFWVKGECKRGEECPYRHEKPSDPSDPLSDQNIKDRYFGVNDPVAEKLLKRAAEMPKPLPPEDKSITTLYIGNINEQIEESDLRDYFYQFGEIRSINMVYKSNCAFVQFTTRQAAEEAVKKAFQRLTIKGTKLTIRWGKSQGKRKTDDDEEERNKPGPSNKQNKVASVPGLPVGTPDYFGLVPALNPPTIGPSSSSSVYYPSQDPSRMGSISMKKSYHKN</sequence>
<keyword evidence="12" id="KW-0508">mRNA splicing</keyword>
<dbReference type="PROSITE" id="PS50103">
    <property type="entry name" value="ZF_C3H1"/>
    <property type="match status" value="1"/>
</dbReference>
<reference evidence="21" key="4">
    <citation type="journal article" date="2022" name="Res Sq">
        <title>Comparative Genomics Reveals Insights into the Divergent Evolution of Astigmatic Mites and Household Pest Adaptations.</title>
        <authorList>
            <person name="Xiong Q."/>
            <person name="Wan A.T.-Y."/>
            <person name="Liu X.-Y."/>
            <person name="Fung C.S.-H."/>
            <person name="Xiao X."/>
            <person name="Malainual N."/>
            <person name="Hou J."/>
            <person name="Wang L."/>
            <person name="Wang M."/>
            <person name="Yang K."/>
            <person name="Cui Y."/>
            <person name="Leung E."/>
            <person name="Nong W."/>
            <person name="Shin S.-K."/>
            <person name="Au S."/>
            <person name="Jeong K.Y."/>
            <person name="Chew F.T."/>
            <person name="Hui J."/>
            <person name="Leung T.F."/>
            <person name="Tungtrongchitr A."/>
            <person name="Zhong N."/>
            <person name="Liu Z."/>
            <person name="Tsui S."/>
        </authorList>
    </citation>
    <scope>NUCLEOTIDE SEQUENCE</scope>
    <source>
        <strain evidence="21">Derf</strain>
        <tissue evidence="21">Whole organism</tissue>
    </source>
</reference>
<keyword evidence="11 15" id="KW-0694">RNA-binding</keyword>
<dbReference type="GO" id="GO:0071006">
    <property type="term" value="C:U2-type catalytic step 1 spliceosome"/>
    <property type="evidence" value="ECO:0007669"/>
    <property type="project" value="TreeGrafter"/>
</dbReference>
<evidence type="ECO:0000256" key="16">
    <source>
        <dbReference type="PROSITE-ProRule" id="PRU00723"/>
    </source>
</evidence>
<evidence type="ECO:0000313" key="21">
    <source>
        <dbReference type="EMBL" id="KAH9510736.1"/>
    </source>
</evidence>
<evidence type="ECO:0000256" key="7">
    <source>
        <dbReference type="ARBA" id="ARBA00022723"/>
    </source>
</evidence>
<evidence type="ECO:0000256" key="5">
    <source>
        <dbReference type="ARBA" id="ARBA00022490"/>
    </source>
</evidence>
<feature type="domain" description="RRM" evidence="18">
    <location>
        <begin position="231"/>
        <end position="304"/>
    </location>
</feature>
<evidence type="ECO:0000313" key="20">
    <source>
        <dbReference type="EMBL" id="KAH7636990.1"/>
    </source>
</evidence>
<dbReference type="FunFam" id="3.30.70.330:FF:000476">
    <property type="entry name" value="Zinc finger CCCH domain-containing protein 4"/>
    <property type="match status" value="1"/>
</dbReference>
<reference evidence="20" key="3">
    <citation type="journal article" date="2021" name="World Allergy Organ. J.">
        <title>Chromosome-level assembly of Dermatophagoides farinae genome and transcriptome reveals two novel allergens Der f 37 and Der f 39.</title>
        <authorList>
            <person name="Chen J."/>
            <person name="Cai Z."/>
            <person name="Fan D."/>
            <person name="Hu J."/>
            <person name="Hou Y."/>
            <person name="He Y."/>
            <person name="Zhang Z."/>
            <person name="Zhao Z."/>
            <person name="Gao P."/>
            <person name="Hu W."/>
            <person name="Sun J."/>
            <person name="Li J."/>
            <person name="Ji K."/>
        </authorList>
    </citation>
    <scope>NUCLEOTIDE SEQUENCE</scope>
    <source>
        <strain evidence="20">JKM2019</strain>
    </source>
</reference>
<evidence type="ECO:0000256" key="15">
    <source>
        <dbReference type="PROSITE-ProRule" id="PRU00176"/>
    </source>
</evidence>
<dbReference type="GO" id="GO:0000974">
    <property type="term" value="C:Prp19 complex"/>
    <property type="evidence" value="ECO:0007669"/>
    <property type="project" value="TreeGrafter"/>
</dbReference>
<evidence type="ECO:0000256" key="3">
    <source>
        <dbReference type="ARBA" id="ARBA00007781"/>
    </source>
</evidence>
<feature type="compositionally biased region" description="Basic and acidic residues" evidence="17">
    <location>
        <begin position="308"/>
        <end position="319"/>
    </location>
</feature>
<feature type="compositionally biased region" description="Low complexity" evidence="17">
    <location>
        <begin position="355"/>
        <end position="370"/>
    </location>
</feature>
<feature type="zinc finger region" description="C3H1-type" evidence="16">
    <location>
        <begin position="163"/>
        <end position="185"/>
    </location>
</feature>
<dbReference type="Proteomes" id="UP000828236">
    <property type="component" value="Unassembled WGS sequence"/>
</dbReference>
<dbReference type="SUPFAM" id="SSF90229">
    <property type="entry name" value="CCCH zinc finger"/>
    <property type="match status" value="1"/>
</dbReference>
<reference evidence="20" key="2">
    <citation type="submission" date="2020-06" db="EMBL/GenBank/DDBJ databases">
        <authorList>
            <person name="Ji K."/>
            <person name="Li J."/>
        </authorList>
    </citation>
    <scope>NUCLEOTIDE SEQUENCE</scope>
    <source>
        <strain evidence="20">JKM2019</strain>
        <tissue evidence="20">Whole body</tissue>
    </source>
</reference>
<dbReference type="Gene3D" id="3.30.70.330">
    <property type="match status" value="1"/>
</dbReference>
<dbReference type="GO" id="GO:0008380">
    <property type="term" value="P:RNA splicing"/>
    <property type="evidence" value="ECO:0007669"/>
    <property type="project" value="UniProtKB-KW"/>
</dbReference>
<proteinExistence type="inferred from homology"/>
<dbReference type="OrthoDB" id="10259600at2759"/>
<dbReference type="SMART" id="SM00356">
    <property type="entry name" value="ZnF_C3H1"/>
    <property type="match status" value="1"/>
</dbReference>
<keyword evidence="9 16" id="KW-0863">Zinc-finger</keyword>
<dbReference type="GO" id="GO:0071007">
    <property type="term" value="C:U2-type catalytic step 2 spliceosome"/>
    <property type="evidence" value="ECO:0007669"/>
    <property type="project" value="TreeGrafter"/>
</dbReference>
<accession>A0A922HYR5</accession>
<dbReference type="InterPro" id="IPR035979">
    <property type="entry name" value="RBD_domain_sf"/>
</dbReference>
<keyword evidence="5" id="KW-0963">Cytoplasm</keyword>
<comment type="subcellular location">
    <subcellularLocation>
        <location evidence="2">Cytoplasm</location>
    </subcellularLocation>
    <subcellularLocation>
        <location evidence="1">Nucleus</location>
    </subcellularLocation>
</comment>
<evidence type="ECO:0000259" key="18">
    <source>
        <dbReference type="PROSITE" id="PS50102"/>
    </source>
</evidence>
<evidence type="ECO:0000256" key="4">
    <source>
        <dbReference type="ARBA" id="ARBA00020031"/>
    </source>
</evidence>
<dbReference type="InterPro" id="IPR012677">
    <property type="entry name" value="Nucleotide-bd_a/b_plait_sf"/>
</dbReference>
<keyword evidence="7 16" id="KW-0479">Metal-binding</keyword>
<evidence type="ECO:0000256" key="8">
    <source>
        <dbReference type="ARBA" id="ARBA00022728"/>
    </source>
</evidence>
<dbReference type="InterPro" id="IPR057674">
    <property type="entry name" value="Znf-CCCH_RBM22"/>
</dbReference>
<keyword evidence="6" id="KW-0507">mRNA processing</keyword>